<gene>
    <name evidence="2" type="ORF">S06H3_58455</name>
</gene>
<organism evidence="2">
    <name type="scientific">marine sediment metagenome</name>
    <dbReference type="NCBI Taxonomy" id="412755"/>
    <lineage>
        <taxon>unclassified sequences</taxon>
        <taxon>metagenomes</taxon>
        <taxon>ecological metagenomes</taxon>
    </lineage>
</organism>
<accession>X1QJE4</accession>
<protein>
    <submittedName>
        <fullName evidence="2">Uncharacterized protein</fullName>
    </submittedName>
</protein>
<evidence type="ECO:0000313" key="2">
    <source>
        <dbReference type="EMBL" id="GAI54936.1"/>
    </source>
</evidence>
<proteinExistence type="predicted"/>
<comment type="caution">
    <text evidence="2">The sequence shown here is derived from an EMBL/GenBank/DDBJ whole genome shotgun (WGS) entry which is preliminary data.</text>
</comment>
<evidence type="ECO:0000256" key="1">
    <source>
        <dbReference type="SAM" id="MobiDB-lite"/>
    </source>
</evidence>
<feature type="region of interest" description="Disordered" evidence="1">
    <location>
        <begin position="1"/>
        <end position="59"/>
    </location>
</feature>
<name>X1QJE4_9ZZZZ</name>
<dbReference type="EMBL" id="BARV01037845">
    <property type="protein sequence ID" value="GAI54936.1"/>
    <property type="molecule type" value="Genomic_DNA"/>
</dbReference>
<reference evidence="2" key="1">
    <citation type="journal article" date="2014" name="Front. Microbiol.">
        <title>High frequency of phylogenetically diverse reductive dehalogenase-homologous genes in deep subseafloor sedimentary metagenomes.</title>
        <authorList>
            <person name="Kawai M."/>
            <person name="Futagami T."/>
            <person name="Toyoda A."/>
            <person name="Takaki Y."/>
            <person name="Nishi S."/>
            <person name="Hori S."/>
            <person name="Arai W."/>
            <person name="Tsubouchi T."/>
            <person name="Morono Y."/>
            <person name="Uchiyama I."/>
            <person name="Ito T."/>
            <person name="Fujiyama A."/>
            <person name="Inagaki F."/>
            <person name="Takami H."/>
        </authorList>
    </citation>
    <scope>NUCLEOTIDE SEQUENCE</scope>
    <source>
        <strain evidence="2">Expedition CK06-06</strain>
    </source>
</reference>
<sequence>MAWREQGPNERWLSLGHGPDGGPFEFLRNSHPHSAPPDGDGKGNGKGVGQPLGKLPPSLKLWRTGRAYAKPPPYRRQAVVNRLLKVPNRYDKNVAKQLSRTPTYSGPSRGLSLEGLSPHAAYFKKQQRLESL</sequence>
<dbReference type="AlphaFoldDB" id="X1QJE4"/>